<keyword evidence="8 14" id="KW-0863">Zinc-finger</keyword>
<feature type="transmembrane region" description="Helical" evidence="16">
    <location>
        <begin position="56"/>
        <end position="82"/>
    </location>
</feature>
<evidence type="ECO:0000256" key="16">
    <source>
        <dbReference type="SAM" id="Phobius"/>
    </source>
</evidence>
<keyword evidence="11 16" id="KW-1133">Transmembrane helix</keyword>
<feature type="compositionally biased region" description="Pro residues" evidence="15">
    <location>
        <begin position="21"/>
        <end position="39"/>
    </location>
</feature>
<evidence type="ECO:0000256" key="12">
    <source>
        <dbReference type="ARBA" id="ARBA00023136"/>
    </source>
</evidence>
<dbReference type="InterPro" id="IPR001841">
    <property type="entry name" value="Znf_RING"/>
</dbReference>
<dbReference type="PANTHER" id="PTHR46913:SF19">
    <property type="entry name" value="RING-TYPE E3 UBIQUITIN TRANSFERASE"/>
    <property type="match status" value="1"/>
</dbReference>
<evidence type="ECO:0000259" key="17">
    <source>
        <dbReference type="PROSITE" id="PS50089"/>
    </source>
</evidence>
<evidence type="ECO:0000256" key="14">
    <source>
        <dbReference type="PROSITE-ProRule" id="PRU00175"/>
    </source>
</evidence>
<keyword evidence="20" id="KW-1185">Reference proteome</keyword>
<dbReference type="PANTHER" id="PTHR46913">
    <property type="entry name" value="RING-H2 FINGER PROTEIN ATL16"/>
    <property type="match status" value="1"/>
</dbReference>
<evidence type="ECO:0000256" key="4">
    <source>
        <dbReference type="ARBA" id="ARBA00012483"/>
    </source>
</evidence>
<reference evidence="19" key="2">
    <citation type="submission" date="2021-01" db="EMBL/GenBank/DDBJ databases">
        <authorList>
            <person name="Lovell J.T."/>
            <person name="Bentley N."/>
            <person name="Bhattarai G."/>
            <person name="Jenkins J.W."/>
            <person name="Sreedasyam A."/>
            <person name="Alarcon Y."/>
            <person name="Bock C."/>
            <person name="Boston L."/>
            <person name="Carlson J."/>
            <person name="Cervantes K."/>
            <person name="Clermont K."/>
            <person name="Krom N."/>
            <person name="Kubenka K."/>
            <person name="Mamidi S."/>
            <person name="Mattison C."/>
            <person name="Monteros M."/>
            <person name="Pisani C."/>
            <person name="Plott C."/>
            <person name="Rajasekar S."/>
            <person name="Rhein H.S."/>
            <person name="Rohla C."/>
            <person name="Song M."/>
            <person name="Hilaire R.S."/>
            <person name="Shu S."/>
            <person name="Wells L."/>
            <person name="Wang X."/>
            <person name="Webber J."/>
            <person name="Heerema R.J."/>
            <person name="Klein P."/>
            <person name="Conner P."/>
            <person name="Grauke L."/>
            <person name="Grimwood J."/>
            <person name="Schmutz J."/>
            <person name="Randall J.J."/>
        </authorList>
    </citation>
    <scope>NUCLEOTIDE SEQUENCE</scope>
    <source>
        <tissue evidence="19">Leaf</tissue>
    </source>
</reference>
<evidence type="ECO:0000256" key="6">
    <source>
        <dbReference type="ARBA" id="ARBA00022692"/>
    </source>
</evidence>
<keyword evidence="9" id="KW-0833">Ubl conjugation pathway</keyword>
<comment type="catalytic activity">
    <reaction evidence="1">
        <text>S-ubiquitinyl-[E2 ubiquitin-conjugating enzyme]-L-cysteine + [acceptor protein]-L-lysine = [E2 ubiquitin-conjugating enzyme]-L-cysteine + N(6)-ubiquitinyl-[acceptor protein]-L-lysine.</text>
        <dbReference type="EC" id="2.3.2.27"/>
    </reaction>
</comment>
<evidence type="ECO:0000313" key="18">
    <source>
        <dbReference type="EMBL" id="KAG6661025.1"/>
    </source>
</evidence>
<feature type="region of interest" description="Disordered" evidence="15">
    <location>
        <begin position="323"/>
        <end position="353"/>
    </location>
</feature>
<evidence type="ECO:0000256" key="7">
    <source>
        <dbReference type="ARBA" id="ARBA00022723"/>
    </source>
</evidence>
<dbReference type="EC" id="2.3.2.27" evidence="4"/>
<accession>A0A8T1R2T3</accession>
<evidence type="ECO:0000256" key="15">
    <source>
        <dbReference type="SAM" id="MobiDB-lite"/>
    </source>
</evidence>
<sequence>MGIHHRKRLLSIFGVYIPPPCPPSQLQPPPPPTPRPTQKPGPLHDNHYNQMQLIRIGIFISACVVGGALFVAVMLAIINKYYSRRNSSRRRNSPILFDTQEDFLDEDHGPAIAHPIWLIQTVGLQQSVIESITVCKYKKDEGLIDGADCSVCLSEFEEDESLRLLPKCSHAFHLPCIDTWLRSHKNCPLCRAPIVSDAAGCRVTASEPNMNVPGPIQETQAENLENYSGVENNRYREGGTSEVGVGDGKFRALAIEDGRCTEISNKIIIHSSSSNNCHSRARSNLPDNQRVMEEEIQPMRRSVSLDSTSALKIYHAVAKIVTDQGSSKTQSTHQKSSGKKIVVDKPGSGTSSLSKLVKCPSAGRSLQKGPISMKRSFSSSRRFMSSRHFKSVSSILPF</sequence>
<dbReference type="AlphaFoldDB" id="A0A8T1R2T3"/>
<dbReference type="SMART" id="SM00184">
    <property type="entry name" value="RING"/>
    <property type="match status" value="1"/>
</dbReference>
<dbReference type="PROSITE" id="PS50089">
    <property type="entry name" value="ZF_RING_2"/>
    <property type="match status" value="1"/>
</dbReference>
<evidence type="ECO:0000256" key="5">
    <source>
        <dbReference type="ARBA" id="ARBA00022679"/>
    </source>
</evidence>
<keyword evidence="7" id="KW-0479">Metal-binding</keyword>
<comment type="caution">
    <text evidence="18">The sequence shown here is derived from an EMBL/GenBank/DDBJ whole genome shotgun (WGS) entry which is preliminary data.</text>
</comment>
<feature type="domain" description="RING-type" evidence="17">
    <location>
        <begin position="149"/>
        <end position="191"/>
    </location>
</feature>
<gene>
    <name evidence="18" type="ORF">CIPAW_03G146500</name>
    <name evidence="19" type="ORF">I3842_03G140300</name>
</gene>
<organism evidence="18 20">
    <name type="scientific">Carya illinoinensis</name>
    <name type="common">Pecan</name>
    <dbReference type="NCBI Taxonomy" id="32201"/>
    <lineage>
        <taxon>Eukaryota</taxon>
        <taxon>Viridiplantae</taxon>
        <taxon>Streptophyta</taxon>
        <taxon>Embryophyta</taxon>
        <taxon>Tracheophyta</taxon>
        <taxon>Spermatophyta</taxon>
        <taxon>Magnoliopsida</taxon>
        <taxon>eudicotyledons</taxon>
        <taxon>Gunneridae</taxon>
        <taxon>Pentapetalae</taxon>
        <taxon>rosids</taxon>
        <taxon>fabids</taxon>
        <taxon>Fagales</taxon>
        <taxon>Juglandaceae</taxon>
        <taxon>Carya</taxon>
    </lineage>
</organism>
<dbReference type="GO" id="GO:0016020">
    <property type="term" value="C:membrane"/>
    <property type="evidence" value="ECO:0007669"/>
    <property type="project" value="UniProtKB-SubCell"/>
</dbReference>
<dbReference type="Proteomes" id="UP000811609">
    <property type="component" value="Chromosome 3"/>
</dbReference>
<proteinExistence type="inferred from homology"/>
<dbReference type="Proteomes" id="UP000811246">
    <property type="component" value="Chromosome 3"/>
</dbReference>
<evidence type="ECO:0000256" key="10">
    <source>
        <dbReference type="ARBA" id="ARBA00022833"/>
    </source>
</evidence>
<comment type="similarity">
    <text evidence="13">Belongs to the RING-type zinc finger family. ATL subfamily.</text>
</comment>
<dbReference type="FunFam" id="3.30.40.10:FF:000233">
    <property type="entry name" value="RING-H2 finger protein ATL54"/>
    <property type="match status" value="1"/>
</dbReference>
<evidence type="ECO:0000256" key="13">
    <source>
        <dbReference type="ARBA" id="ARBA00024209"/>
    </source>
</evidence>
<feature type="region of interest" description="Disordered" evidence="15">
    <location>
        <begin position="21"/>
        <end position="44"/>
    </location>
</feature>
<dbReference type="Pfam" id="PF13639">
    <property type="entry name" value="zf-RING_2"/>
    <property type="match status" value="1"/>
</dbReference>
<dbReference type="EMBL" id="CM031827">
    <property type="protein sequence ID" value="KAG6722004.1"/>
    <property type="molecule type" value="Genomic_DNA"/>
</dbReference>
<evidence type="ECO:0000313" key="20">
    <source>
        <dbReference type="Proteomes" id="UP000811609"/>
    </source>
</evidence>
<comment type="pathway">
    <text evidence="3">Protein modification; protein ubiquitination.</text>
</comment>
<dbReference type="InterPro" id="IPR044600">
    <property type="entry name" value="ATL1/ATL16-like"/>
</dbReference>
<evidence type="ECO:0000256" key="3">
    <source>
        <dbReference type="ARBA" id="ARBA00004906"/>
    </source>
</evidence>
<evidence type="ECO:0000256" key="8">
    <source>
        <dbReference type="ARBA" id="ARBA00022771"/>
    </source>
</evidence>
<feature type="compositionally biased region" description="Low complexity" evidence="15">
    <location>
        <begin position="324"/>
        <end position="335"/>
    </location>
</feature>
<dbReference type="CDD" id="cd16461">
    <property type="entry name" value="RING-H2_EL5-like"/>
    <property type="match status" value="1"/>
</dbReference>
<dbReference type="GO" id="GO:0061630">
    <property type="term" value="F:ubiquitin protein ligase activity"/>
    <property type="evidence" value="ECO:0007669"/>
    <property type="project" value="UniProtKB-EC"/>
</dbReference>
<dbReference type="GO" id="GO:0016567">
    <property type="term" value="P:protein ubiquitination"/>
    <property type="evidence" value="ECO:0007669"/>
    <property type="project" value="InterPro"/>
</dbReference>
<evidence type="ECO:0000256" key="2">
    <source>
        <dbReference type="ARBA" id="ARBA00004167"/>
    </source>
</evidence>
<evidence type="ECO:0000256" key="1">
    <source>
        <dbReference type="ARBA" id="ARBA00000900"/>
    </source>
</evidence>
<evidence type="ECO:0000256" key="9">
    <source>
        <dbReference type="ARBA" id="ARBA00022786"/>
    </source>
</evidence>
<evidence type="ECO:0000256" key="11">
    <source>
        <dbReference type="ARBA" id="ARBA00022989"/>
    </source>
</evidence>
<keyword evidence="5" id="KW-0808">Transferase</keyword>
<comment type="subcellular location">
    <subcellularLocation>
        <location evidence="2">Membrane</location>
        <topology evidence="2">Single-pass membrane protein</topology>
    </subcellularLocation>
</comment>
<evidence type="ECO:0000313" key="19">
    <source>
        <dbReference type="EMBL" id="KAG6722004.1"/>
    </source>
</evidence>
<name>A0A8T1R2T3_CARIL</name>
<keyword evidence="12 16" id="KW-0472">Membrane</keyword>
<keyword evidence="6 16" id="KW-0812">Transmembrane</keyword>
<reference evidence="18" key="1">
    <citation type="submission" date="2020-12" db="EMBL/GenBank/DDBJ databases">
        <title>WGS assembly of Carya illinoinensis cv. Pawnee.</title>
        <authorList>
            <person name="Platts A."/>
            <person name="Shu S."/>
            <person name="Wright S."/>
            <person name="Barry K."/>
            <person name="Edger P."/>
            <person name="Pires J.C."/>
            <person name="Schmutz J."/>
        </authorList>
    </citation>
    <scope>NUCLEOTIDE SEQUENCE</scope>
    <source>
        <tissue evidence="18">Leaf</tissue>
    </source>
</reference>
<protein>
    <recommendedName>
        <fullName evidence="4">RING-type E3 ubiquitin transferase</fullName>
        <ecNumber evidence="4">2.3.2.27</ecNumber>
    </recommendedName>
</protein>
<keyword evidence="10" id="KW-0862">Zinc</keyword>
<dbReference type="GO" id="GO:0008270">
    <property type="term" value="F:zinc ion binding"/>
    <property type="evidence" value="ECO:0007669"/>
    <property type="project" value="UniProtKB-KW"/>
</dbReference>
<dbReference type="EMBL" id="CM031811">
    <property type="protein sequence ID" value="KAG6661025.1"/>
    <property type="molecule type" value="Genomic_DNA"/>
</dbReference>